<proteinExistence type="predicted"/>
<evidence type="ECO:0000313" key="1">
    <source>
        <dbReference type="EMBL" id="OBZ70726.1"/>
    </source>
</evidence>
<dbReference type="Proteomes" id="UP000092993">
    <property type="component" value="Unassembled WGS sequence"/>
</dbReference>
<reference evidence="1 2" key="1">
    <citation type="submission" date="2016-03" db="EMBL/GenBank/DDBJ databases">
        <title>Whole genome sequencing of Grifola frondosa 9006-11.</title>
        <authorList>
            <person name="Min B."/>
            <person name="Park H."/>
            <person name="Kim J.-G."/>
            <person name="Cho H."/>
            <person name="Oh Y.-L."/>
            <person name="Kong W.-S."/>
            <person name="Choi I.-G."/>
        </authorList>
    </citation>
    <scope>NUCLEOTIDE SEQUENCE [LARGE SCALE GENOMIC DNA]</scope>
    <source>
        <strain evidence="1 2">9006-11</strain>
    </source>
</reference>
<organism evidence="1 2">
    <name type="scientific">Grifola frondosa</name>
    <name type="common">Maitake</name>
    <name type="synonym">Polyporus frondosus</name>
    <dbReference type="NCBI Taxonomy" id="5627"/>
    <lineage>
        <taxon>Eukaryota</taxon>
        <taxon>Fungi</taxon>
        <taxon>Dikarya</taxon>
        <taxon>Basidiomycota</taxon>
        <taxon>Agaricomycotina</taxon>
        <taxon>Agaricomycetes</taxon>
        <taxon>Polyporales</taxon>
        <taxon>Grifolaceae</taxon>
        <taxon>Grifola</taxon>
    </lineage>
</organism>
<evidence type="ECO:0000313" key="2">
    <source>
        <dbReference type="Proteomes" id="UP000092993"/>
    </source>
</evidence>
<dbReference type="AlphaFoldDB" id="A0A1C7M2U0"/>
<gene>
    <name evidence="1" type="ORF">A0H81_09508</name>
</gene>
<protein>
    <recommendedName>
        <fullName evidence="3">CxC2-like cysteine cluster KDZ transposase-associated domain-containing protein</fullName>
    </recommendedName>
</protein>
<accession>A0A1C7M2U0</accession>
<dbReference type="Pfam" id="PF18758">
    <property type="entry name" value="KDZ"/>
    <property type="match status" value="1"/>
</dbReference>
<name>A0A1C7M2U0_GRIFR</name>
<dbReference type="EMBL" id="LUGG01000013">
    <property type="protein sequence ID" value="OBZ70726.1"/>
    <property type="molecule type" value="Genomic_DNA"/>
</dbReference>
<dbReference type="InterPro" id="IPR040521">
    <property type="entry name" value="KDZ"/>
</dbReference>
<evidence type="ECO:0008006" key="3">
    <source>
        <dbReference type="Google" id="ProtNLM"/>
    </source>
</evidence>
<comment type="caution">
    <text evidence="1">The sequence shown here is derived from an EMBL/GenBank/DDBJ whole genome shotgun (WGS) entry which is preliminary data.</text>
</comment>
<dbReference type="OrthoDB" id="2505969at2759"/>
<keyword evidence="2" id="KW-1185">Reference proteome</keyword>
<sequence length="706" mass="80302">MAGFKLTSKSYISKKVKIRYGGALGTHAAKLRAAQLGAMSFADRQHLMDIDPDFTHLDDAGDAYDGGFNSLPHGEEVMFLSHAEGEEQLCREIFEDLQTKRKRKDIHTHKDRTAEPGMVGTTRRLGCGVPVMEACIAFDVYLNILHSIDKHVATVLHCDTPNWHMCNVCAPCLHALEDKPLLTFAFLATMDENSSLKLVDDTFRGGTSRDDDRLGRSDLWILPADVDHFKHEVKQSKKRQAAASSSFTVDPAMDNDDDDTWLDIDTDSGGNEPTMIFDKLISMFQDKIGLGYDIACAFLKTLINSSLATLVKMVSITSIMPAFHGHSHNHGCQVYWHPMYMEGVRKEDFEGSSVFHRDKVIKQFFDFWDEQKHAEVEEHVYLQSLKSEPPEVALAIDYLKALHRLETANSRSGAAKVEYEKLINNPKHFDDKTSKKILSSYRTILSRVNAIEEEVCVLKSELDIVEWWLLGMSRYKEMSAELKRQEHRVALDNLEHLVVQQLFELTKLGMSGVSYWKALVEYNTHAAALSPPRPQFAWNHVMDMVTLAEFDLLRDVRRDIRALPWAQHRHCEAMNTYFNVKCARKEIIRLNIEIDRLFTLMIDNHVNYYRAIAAASIVDLTLAHELLCHWLYLDHIHENVAHRLFKTSQLHGFCGRLRYGCRVGQDTSLINGIPLPLWATYATVSEQGMVTDVDDDLTDHGGIPGQ</sequence>